<keyword evidence="10" id="KW-1185">Reference proteome</keyword>
<comment type="cofactor">
    <cofactor evidence="7">
        <name>FMN</name>
        <dbReference type="ChEBI" id="CHEBI:58210"/>
    </cofactor>
    <text evidence="7">Binds 1 FMN non-covalently per subunit.</text>
</comment>
<dbReference type="HAMAP" id="MF_00853">
    <property type="entry name" value="HemG"/>
    <property type="match status" value="1"/>
</dbReference>
<comment type="catalytic activity">
    <reaction evidence="7">
        <text>protoporphyrinogen IX + 3 a menaquinone = protoporphyrin IX + 3 a menaquinol</text>
        <dbReference type="Rhea" id="RHEA:27409"/>
        <dbReference type="Rhea" id="RHEA-COMP:9537"/>
        <dbReference type="Rhea" id="RHEA-COMP:9539"/>
        <dbReference type="ChEBI" id="CHEBI:16374"/>
        <dbReference type="ChEBI" id="CHEBI:18151"/>
        <dbReference type="ChEBI" id="CHEBI:57306"/>
        <dbReference type="ChEBI" id="CHEBI:57307"/>
        <dbReference type="EC" id="1.3.5.3"/>
    </reaction>
</comment>
<dbReference type="PANTHER" id="PTHR38030">
    <property type="entry name" value="PROTOPORPHYRINOGEN IX DEHYDROGENASE [MENAQUINONE]"/>
    <property type="match status" value="1"/>
</dbReference>
<evidence type="ECO:0000256" key="5">
    <source>
        <dbReference type="ARBA" id="ARBA00023136"/>
    </source>
</evidence>
<dbReference type="PANTHER" id="PTHR38030:SF2">
    <property type="entry name" value="PROTOPORPHYRINOGEN IX DEHYDROGENASE [QUINONE]"/>
    <property type="match status" value="1"/>
</dbReference>
<dbReference type="OrthoDB" id="9795729at2"/>
<dbReference type="EMBL" id="PQSP01000002">
    <property type="protein sequence ID" value="RUS67027.1"/>
    <property type="molecule type" value="Genomic_DNA"/>
</dbReference>
<dbReference type="SUPFAM" id="SSF52218">
    <property type="entry name" value="Flavoproteins"/>
    <property type="match status" value="1"/>
</dbReference>
<dbReference type="InterPro" id="IPR026816">
    <property type="entry name" value="Flavodoxin_dom"/>
</dbReference>
<dbReference type="NCBIfam" id="NF008316">
    <property type="entry name" value="PRK11104.1"/>
    <property type="match status" value="1"/>
</dbReference>
<comment type="caution">
    <text evidence="9">The sequence shown here is derived from an EMBL/GenBank/DDBJ whole genome shotgun (WGS) entry which is preliminary data.</text>
</comment>
<evidence type="ECO:0000256" key="1">
    <source>
        <dbReference type="ARBA" id="ARBA00022630"/>
    </source>
</evidence>
<evidence type="ECO:0000313" key="10">
    <source>
        <dbReference type="Proteomes" id="UP000286947"/>
    </source>
</evidence>
<dbReference type="GO" id="GO:0010181">
    <property type="term" value="F:FMN binding"/>
    <property type="evidence" value="ECO:0007669"/>
    <property type="project" value="UniProtKB-UniRule"/>
</dbReference>
<comment type="similarity">
    <text evidence="7">Belongs to the HemG family.</text>
</comment>
<dbReference type="EC" id="1.3.5.3" evidence="7"/>
<comment type="pathway">
    <text evidence="7">Porphyrin-containing compound metabolism; protoporphyrin-IX biosynthesis; protoporphyrin-IX from protoporphyrinogen-IX: step 1/1.</text>
</comment>
<accession>A0A433SE62</accession>
<protein>
    <recommendedName>
        <fullName evidence="7">Protoporphyrinogen IX dehydrogenase [quinone]</fullName>
        <ecNumber evidence="7">1.3.5.3</ecNumber>
    </recommendedName>
    <alternativeName>
        <fullName evidence="7">Protoporphyrinogen IX dehydrogenase [menaquinone]</fullName>
    </alternativeName>
    <alternativeName>
        <fullName evidence="7">Protoporphyrinogen IX dehydrogenase [ubiquinone]</fullName>
    </alternativeName>
    <alternativeName>
        <fullName evidence="7">Protoporphyrinogen oxidase</fullName>
        <shortName evidence="7">PPO</shortName>
    </alternativeName>
</protein>
<comment type="function">
    <text evidence="7">Catalyzes the 6-electron oxidation of protoporphyrinogen IX to form protoporphyrin IX; under anaerobic conditions uses menaquinone as an electron acceptor, under aerobic conditions uses ubiquinone as an electron acceptor.</text>
</comment>
<feature type="domain" description="Flavodoxin" evidence="8">
    <location>
        <begin position="11"/>
        <end position="162"/>
    </location>
</feature>
<dbReference type="Proteomes" id="UP000286947">
    <property type="component" value="Unassembled WGS sequence"/>
</dbReference>
<dbReference type="GO" id="GO:0006782">
    <property type="term" value="P:protoporphyrinogen IX biosynthetic process"/>
    <property type="evidence" value="ECO:0007669"/>
    <property type="project" value="UniProtKB-UniRule"/>
</dbReference>
<dbReference type="InterPro" id="IPR029039">
    <property type="entry name" value="Flavoprotein-like_sf"/>
</dbReference>
<evidence type="ECO:0000259" key="8">
    <source>
        <dbReference type="Pfam" id="PF12724"/>
    </source>
</evidence>
<comment type="catalytic activity">
    <reaction evidence="7">
        <text>protoporphyrinogen IX + 3 a ubiquinone = protoporphyrin IX + 3 a ubiquinol</text>
        <dbReference type="Rhea" id="RHEA:63936"/>
        <dbReference type="Rhea" id="RHEA-COMP:9565"/>
        <dbReference type="Rhea" id="RHEA-COMP:9566"/>
        <dbReference type="ChEBI" id="CHEBI:16389"/>
        <dbReference type="ChEBI" id="CHEBI:17976"/>
        <dbReference type="ChEBI" id="CHEBI:57306"/>
        <dbReference type="ChEBI" id="CHEBI:57307"/>
    </reaction>
</comment>
<gene>
    <name evidence="7 9" type="primary">hemG</name>
    <name evidence="9" type="ORF">CUZ56_00965</name>
</gene>
<dbReference type="InterPro" id="IPR052200">
    <property type="entry name" value="Protoporphyrinogen_IX_DH"/>
</dbReference>
<keyword evidence="7" id="KW-1003">Cell membrane</keyword>
<comment type="catalytic activity">
    <reaction evidence="7">
        <text>protoporphyrinogen IX + 3 a quinone = protoporphyrin IX + 3 a quinol</text>
        <dbReference type="Rhea" id="RHEA:65032"/>
        <dbReference type="ChEBI" id="CHEBI:24646"/>
        <dbReference type="ChEBI" id="CHEBI:57306"/>
        <dbReference type="ChEBI" id="CHEBI:57307"/>
        <dbReference type="ChEBI" id="CHEBI:132124"/>
        <dbReference type="EC" id="1.3.5.3"/>
    </reaction>
</comment>
<proteinExistence type="inferred from homology"/>
<reference evidence="9 10" key="1">
    <citation type="submission" date="2018-01" db="EMBL/GenBank/DDBJ databases">
        <title>Saezia sanguinis gen. nov., sp. nov., in the order Burkholderiales isolated from human blood.</title>
        <authorList>
            <person name="Medina-Pascual M.J."/>
            <person name="Valdezate S."/>
            <person name="Monzon S."/>
            <person name="Cuesta I."/>
            <person name="Carrasco G."/>
            <person name="Villalon P."/>
            <person name="Saez-Nieto J.A."/>
        </authorList>
    </citation>
    <scope>NUCLEOTIDE SEQUENCE [LARGE SCALE GENOMIC DNA]</scope>
    <source>
        <strain evidence="9 10">CNM695-12</strain>
    </source>
</reference>
<keyword evidence="4 7" id="KW-0560">Oxidoreductase</keyword>
<evidence type="ECO:0000256" key="4">
    <source>
        <dbReference type="ARBA" id="ARBA00023002"/>
    </source>
</evidence>
<dbReference type="InterPro" id="IPR044264">
    <property type="entry name" value="HemG"/>
</dbReference>
<keyword evidence="6 7" id="KW-0627">Porphyrin biosynthesis</keyword>
<dbReference type="Pfam" id="PF12724">
    <property type="entry name" value="Flavodoxin_5"/>
    <property type="match status" value="1"/>
</dbReference>
<dbReference type="GO" id="GO:0005886">
    <property type="term" value="C:plasma membrane"/>
    <property type="evidence" value="ECO:0007669"/>
    <property type="project" value="UniProtKB-SubCell"/>
</dbReference>
<keyword evidence="1 7" id="KW-0285">Flavoprotein</keyword>
<evidence type="ECO:0000313" key="9">
    <source>
        <dbReference type="EMBL" id="RUS67027.1"/>
    </source>
</evidence>
<sequence>MYQDISYAPVLLLYSSRFGQSRTIAERLAGHLNSSGHICTLQNIEKLVTLAQPLDNYAAIVIVASIRYGHFHRRVKAFVQQNLAALNQKLSVFVPVCLIARRQEKRQIETNSYTRKLLAKTGWKPSIISITAGALRYPIYNFFDRFMVRLIMVMMKGDTDTSREYEYTDWEQVHMLAQQIHQQLGTQMPQKTEQANQPLSE</sequence>
<organism evidence="9 10">
    <name type="scientific">Saezia sanguinis</name>
    <dbReference type="NCBI Taxonomy" id="1965230"/>
    <lineage>
        <taxon>Bacteria</taxon>
        <taxon>Pseudomonadati</taxon>
        <taxon>Pseudomonadota</taxon>
        <taxon>Betaproteobacteria</taxon>
        <taxon>Burkholderiales</taxon>
        <taxon>Saeziaceae</taxon>
        <taxon>Saezia</taxon>
    </lineage>
</organism>
<dbReference type="UniPathway" id="UPA00251">
    <property type="reaction ID" value="UER00324"/>
</dbReference>
<comment type="subcellular location">
    <subcellularLocation>
        <location evidence="7">Cell membrane</location>
        <topology evidence="7">Peripheral membrane protein</topology>
    </subcellularLocation>
</comment>
<dbReference type="GO" id="GO:0004729">
    <property type="term" value="F:oxygen-dependent protoporphyrinogen oxidase activity"/>
    <property type="evidence" value="ECO:0007669"/>
    <property type="project" value="InterPro"/>
</dbReference>
<evidence type="ECO:0000256" key="3">
    <source>
        <dbReference type="ARBA" id="ARBA00022741"/>
    </source>
</evidence>
<dbReference type="Gene3D" id="3.40.50.360">
    <property type="match status" value="1"/>
</dbReference>
<keyword evidence="2 7" id="KW-0288">FMN</keyword>
<dbReference type="GO" id="GO:0070819">
    <property type="term" value="F:menaquinone-dependent protoporphyrinogen oxidase activity"/>
    <property type="evidence" value="ECO:0007669"/>
    <property type="project" value="UniProtKB-UniRule"/>
</dbReference>
<keyword evidence="3 7" id="KW-0547">Nucleotide-binding</keyword>
<evidence type="ECO:0000256" key="6">
    <source>
        <dbReference type="ARBA" id="ARBA00023244"/>
    </source>
</evidence>
<evidence type="ECO:0000256" key="2">
    <source>
        <dbReference type="ARBA" id="ARBA00022643"/>
    </source>
</evidence>
<keyword evidence="5" id="KW-0472">Membrane</keyword>
<dbReference type="AlphaFoldDB" id="A0A433SE62"/>
<evidence type="ECO:0000256" key="7">
    <source>
        <dbReference type="HAMAP-Rule" id="MF_00853"/>
    </source>
</evidence>
<name>A0A433SE62_9BURK</name>